<evidence type="ECO:0000256" key="2">
    <source>
        <dbReference type="SAM" id="MobiDB-lite"/>
    </source>
</evidence>
<reference evidence="3" key="2">
    <citation type="journal article" date="2023" name="BMC Genomics">
        <title>Pest status, molecular evolution, and epigenetic factors derived from the genome assembly of Frankliniella fusca, a thysanopteran phytovirus vector.</title>
        <authorList>
            <person name="Catto M.A."/>
            <person name="Labadie P.E."/>
            <person name="Jacobson A.L."/>
            <person name="Kennedy G.G."/>
            <person name="Srinivasan R."/>
            <person name="Hunt B.G."/>
        </authorList>
    </citation>
    <scope>NUCLEOTIDE SEQUENCE</scope>
    <source>
        <strain evidence="3">PL_HMW_Pooled</strain>
    </source>
</reference>
<feature type="region of interest" description="Disordered" evidence="2">
    <location>
        <begin position="38"/>
        <end position="77"/>
    </location>
</feature>
<gene>
    <name evidence="3" type="ORF">KUF71_017312</name>
</gene>
<feature type="compositionally biased region" description="Basic and acidic residues" evidence="2">
    <location>
        <begin position="39"/>
        <end position="50"/>
    </location>
</feature>
<accession>A0AAE1LUG7</accession>
<keyword evidence="1" id="KW-0175">Coiled coil</keyword>
<comment type="caution">
    <text evidence="3">The sequence shown here is derived from an EMBL/GenBank/DDBJ whole genome shotgun (WGS) entry which is preliminary data.</text>
</comment>
<keyword evidence="4" id="KW-1185">Reference proteome</keyword>
<dbReference type="EMBL" id="JAHWGI010001443">
    <property type="protein sequence ID" value="KAK3933051.1"/>
    <property type="molecule type" value="Genomic_DNA"/>
</dbReference>
<proteinExistence type="predicted"/>
<sequence length="293" mass="33013">DEFKINGKVERIPRERGLIKPGAMPLLLNKYPSYYQPKVAERKPPSERSEIVNAKKKKQDSTATSDVEILGTENNDVDAGNFTTQDIDLKLNEIDNNNEDGRKSSSPEETWSCSLVPNMQLPTDWVCCNTLNEKEKFVAHINSKTLVIDKTVNFVGNSLPEIKIRGTLITSVQLPSKICTVKDAEKIVNKVDQIRVCAGTGTGQNLYSVSCEGGVSQHQKRCTHCAAKRVSLIKKQMRMDKAEDRKQKKKLKMKNTLSSLKRSKSNLLEMIKKYKIKLENMQAECGEKNELVL</sequence>
<dbReference type="Proteomes" id="UP001219518">
    <property type="component" value="Unassembled WGS sequence"/>
</dbReference>
<evidence type="ECO:0000313" key="4">
    <source>
        <dbReference type="Proteomes" id="UP001219518"/>
    </source>
</evidence>
<protein>
    <submittedName>
        <fullName evidence="3">Threonine synthase</fullName>
    </submittedName>
</protein>
<name>A0AAE1LUG7_9NEOP</name>
<feature type="non-terminal residue" evidence="3">
    <location>
        <position position="1"/>
    </location>
</feature>
<reference evidence="3" key="1">
    <citation type="submission" date="2021-07" db="EMBL/GenBank/DDBJ databases">
        <authorList>
            <person name="Catto M.A."/>
            <person name="Jacobson A."/>
            <person name="Kennedy G."/>
            <person name="Labadie P."/>
            <person name="Hunt B.G."/>
            <person name="Srinivasan R."/>
        </authorList>
    </citation>
    <scope>NUCLEOTIDE SEQUENCE</scope>
    <source>
        <strain evidence="3">PL_HMW_Pooled</strain>
        <tissue evidence="3">Head</tissue>
    </source>
</reference>
<dbReference type="AlphaFoldDB" id="A0AAE1LUG7"/>
<evidence type="ECO:0000256" key="1">
    <source>
        <dbReference type="SAM" id="Coils"/>
    </source>
</evidence>
<organism evidence="3 4">
    <name type="scientific">Frankliniella fusca</name>
    <dbReference type="NCBI Taxonomy" id="407009"/>
    <lineage>
        <taxon>Eukaryota</taxon>
        <taxon>Metazoa</taxon>
        <taxon>Ecdysozoa</taxon>
        <taxon>Arthropoda</taxon>
        <taxon>Hexapoda</taxon>
        <taxon>Insecta</taxon>
        <taxon>Pterygota</taxon>
        <taxon>Neoptera</taxon>
        <taxon>Paraneoptera</taxon>
        <taxon>Thysanoptera</taxon>
        <taxon>Terebrantia</taxon>
        <taxon>Thripoidea</taxon>
        <taxon>Thripidae</taxon>
        <taxon>Frankliniella</taxon>
    </lineage>
</organism>
<evidence type="ECO:0000313" key="3">
    <source>
        <dbReference type="EMBL" id="KAK3933051.1"/>
    </source>
</evidence>
<feature type="coiled-coil region" evidence="1">
    <location>
        <begin position="232"/>
        <end position="291"/>
    </location>
</feature>